<evidence type="ECO:0000313" key="5">
    <source>
        <dbReference type="EMBL" id="AMD93708.1"/>
    </source>
</evidence>
<dbReference type="GO" id="GO:0052816">
    <property type="term" value="F:long-chain fatty acyl-CoA hydrolase activity"/>
    <property type="evidence" value="ECO:0007669"/>
    <property type="project" value="TreeGrafter"/>
</dbReference>
<comment type="similarity">
    <text evidence="1">Belongs to the acyl coenzyme A hydrolase family.</text>
</comment>
<keyword evidence="2 3" id="KW-0378">Hydrolase</keyword>
<feature type="domain" description="HotDog ACOT-type" evidence="4">
    <location>
        <begin position="10"/>
        <end position="122"/>
    </location>
</feature>
<dbReference type="SUPFAM" id="SSF54637">
    <property type="entry name" value="Thioesterase/thiol ester dehydrase-isomerase"/>
    <property type="match status" value="1"/>
</dbReference>
<dbReference type="PANTHER" id="PTHR11049">
    <property type="entry name" value="ACYL COENZYME A THIOESTER HYDROLASE"/>
    <property type="match status" value="1"/>
</dbReference>
<gene>
    <name evidence="5" type="ORF">AXF15_11765</name>
</gene>
<evidence type="ECO:0000313" key="6">
    <source>
        <dbReference type="Proteomes" id="UP000063964"/>
    </source>
</evidence>
<accession>A0A109W6I8</accession>
<evidence type="ECO:0000259" key="4">
    <source>
        <dbReference type="PROSITE" id="PS51770"/>
    </source>
</evidence>
<dbReference type="GO" id="GO:0006637">
    <property type="term" value="P:acyl-CoA metabolic process"/>
    <property type="evidence" value="ECO:0007669"/>
    <property type="project" value="TreeGrafter"/>
</dbReference>
<dbReference type="Gene3D" id="3.10.129.10">
    <property type="entry name" value="Hotdog Thioesterase"/>
    <property type="match status" value="1"/>
</dbReference>
<dbReference type="CDD" id="cd03442">
    <property type="entry name" value="BFIT_BACH"/>
    <property type="match status" value="1"/>
</dbReference>
<evidence type="ECO:0000256" key="1">
    <source>
        <dbReference type="ARBA" id="ARBA00010458"/>
    </source>
</evidence>
<evidence type="ECO:0000256" key="3">
    <source>
        <dbReference type="PROSITE-ProRule" id="PRU01106"/>
    </source>
</evidence>
<protein>
    <submittedName>
        <fullName evidence="5">Acyl-CoA thioesterase</fullName>
    </submittedName>
</protein>
<dbReference type="InterPro" id="IPR040170">
    <property type="entry name" value="Cytosol_ACT"/>
</dbReference>
<dbReference type="PANTHER" id="PTHR11049:SF16">
    <property type="entry name" value="PROTEIN VDLD"/>
    <property type="match status" value="1"/>
</dbReference>
<dbReference type="InterPro" id="IPR033120">
    <property type="entry name" value="HOTDOG_ACOT"/>
</dbReference>
<sequence length="159" mass="17504">MKILAPKPVSASRATLACFVQPENANLMGIVHGGFILHQIDSVAAVSAMRHVRGTAVTVSIDSMIFHLPVRIGELVTFMASVNFAGTTSLEVGVRVEAENLFTGEVRHTNSAYLTFVALNEDGKPTEVPELILETELDRDRNARARARRELRLKQRKHS</sequence>
<organism evidence="5 6">
    <name type="scientific">Desulfomicrobium orale DSM 12838</name>
    <dbReference type="NCBI Taxonomy" id="888061"/>
    <lineage>
        <taxon>Bacteria</taxon>
        <taxon>Pseudomonadati</taxon>
        <taxon>Thermodesulfobacteriota</taxon>
        <taxon>Desulfovibrionia</taxon>
        <taxon>Desulfovibrionales</taxon>
        <taxon>Desulfomicrobiaceae</taxon>
        <taxon>Desulfomicrobium</taxon>
    </lineage>
</organism>
<dbReference type="RefSeq" id="WP_066607769.1">
    <property type="nucleotide sequence ID" value="NZ_CP014230.1"/>
</dbReference>
<dbReference type="AlphaFoldDB" id="A0A109W6I8"/>
<dbReference type="EMBL" id="CP014230">
    <property type="protein sequence ID" value="AMD93708.1"/>
    <property type="molecule type" value="Genomic_DNA"/>
</dbReference>
<proteinExistence type="inferred from homology"/>
<dbReference type="STRING" id="888061.AXF15_11765"/>
<dbReference type="InterPro" id="IPR006683">
    <property type="entry name" value="Thioestr_dom"/>
</dbReference>
<dbReference type="GO" id="GO:0005829">
    <property type="term" value="C:cytosol"/>
    <property type="evidence" value="ECO:0007669"/>
    <property type="project" value="TreeGrafter"/>
</dbReference>
<dbReference type="PROSITE" id="PS51770">
    <property type="entry name" value="HOTDOG_ACOT"/>
    <property type="match status" value="1"/>
</dbReference>
<dbReference type="KEGG" id="doa:AXF15_11765"/>
<evidence type="ECO:0000256" key="2">
    <source>
        <dbReference type="ARBA" id="ARBA00022801"/>
    </source>
</evidence>
<dbReference type="Pfam" id="PF03061">
    <property type="entry name" value="4HBT"/>
    <property type="match status" value="1"/>
</dbReference>
<name>A0A109W6I8_9BACT</name>
<dbReference type="OrthoDB" id="9809430at2"/>
<keyword evidence="6" id="KW-1185">Reference proteome</keyword>
<dbReference type="Proteomes" id="UP000063964">
    <property type="component" value="Chromosome"/>
</dbReference>
<dbReference type="InterPro" id="IPR029069">
    <property type="entry name" value="HotDog_dom_sf"/>
</dbReference>
<reference evidence="6" key="1">
    <citation type="submission" date="2016-02" db="EMBL/GenBank/DDBJ databases">
        <authorList>
            <person name="Holder M.E."/>
            <person name="Ajami N.J."/>
            <person name="Petrosino J.F."/>
        </authorList>
    </citation>
    <scope>NUCLEOTIDE SEQUENCE [LARGE SCALE GENOMIC DNA]</scope>
    <source>
        <strain evidence="6">DSM 12838</strain>
    </source>
</reference>